<keyword evidence="2" id="KW-1133">Transmembrane helix</keyword>
<gene>
    <name evidence="3" type="primary">mrpG</name>
    <name evidence="3" type="ORF">LOM8899_01272</name>
</gene>
<feature type="transmembrane region" description="Helical" evidence="2">
    <location>
        <begin position="6"/>
        <end position="30"/>
    </location>
</feature>
<organism evidence="3 4">
    <name type="scientific">Flavimaricola marinus</name>
    <dbReference type="NCBI Taxonomy" id="1819565"/>
    <lineage>
        <taxon>Bacteria</taxon>
        <taxon>Pseudomonadati</taxon>
        <taxon>Pseudomonadota</taxon>
        <taxon>Alphaproteobacteria</taxon>
        <taxon>Rhodobacterales</taxon>
        <taxon>Paracoccaceae</taxon>
        <taxon>Flavimaricola</taxon>
    </lineage>
</organism>
<sequence>MTLSALATFAIFLCLIIGSVFTLVAGIGLVKLNDSMARLHAPTKAGTLGIGAFLVASMINSFTFGDGALHELLIMGFLFVTAPVSANFIAKVTIHKGACMTPPPPPQDDNWATLSTPDDGQKPDEPTRA</sequence>
<dbReference type="PANTHER" id="PTHR34703">
    <property type="entry name" value="ANTIPORTER SUBUNIT MNHG2-RELATED"/>
    <property type="match status" value="1"/>
</dbReference>
<keyword evidence="2" id="KW-0812">Transmembrane</keyword>
<feature type="transmembrane region" description="Helical" evidence="2">
    <location>
        <begin position="42"/>
        <end position="60"/>
    </location>
</feature>
<dbReference type="RefSeq" id="WP_093991220.1">
    <property type="nucleotide sequence ID" value="NZ_FXZK01000001.1"/>
</dbReference>
<dbReference type="OrthoDB" id="4427992at2"/>
<feature type="transmembrane region" description="Helical" evidence="2">
    <location>
        <begin position="72"/>
        <end position="90"/>
    </location>
</feature>
<dbReference type="Proteomes" id="UP000201613">
    <property type="component" value="Unassembled WGS sequence"/>
</dbReference>
<protein>
    <submittedName>
        <fullName evidence="3">Na(+)/H(+) antiporter subunit G</fullName>
    </submittedName>
</protein>
<dbReference type="PANTHER" id="PTHR34703:SF1">
    <property type="entry name" value="ANTIPORTER SUBUNIT MNHG2-RELATED"/>
    <property type="match status" value="1"/>
</dbReference>
<dbReference type="InterPro" id="IPR005133">
    <property type="entry name" value="PhaG_MnhG_YufB"/>
</dbReference>
<reference evidence="4" key="1">
    <citation type="submission" date="2017-05" db="EMBL/GenBank/DDBJ databases">
        <authorList>
            <person name="Rodrigo-Torres L."/>
            <person name="Arahal R. D."/>
            <person name="Lucena T."/>
        </authorList>
    </citation>
    <scope>NUCLEOTIDE SEQUENCE [LARGE SCALE GENOMIC DNA]</scope>
    <source>
        <strain evidence="4">CECT 8899</strain>
    </source>
</reference>
<feature type="compositionally biased region" description="Basic and acidic residues" evidence="1">
    <location>
        <begin position="119"/>
        <end position="129"/>
    </location>
</feature>
<dbReference type="NCBIfam" id="TIGR01300">
    <property type="entry name" value="CPA3_mnhG_phaG"/>
    <property type="match status" value="1"/>
</dbReference>
<keyword evidence="2" id="KW-0472">Membrane</keyword>
<evidence type="ECO:0000313" key="4">
    <source>
        <dbReference type="Proteomes" id="UP000201613"/>
    </source>
</evidence>
<dbReference type="Pfam" id="PF03334">
    <property type="entry name" value="PhaG_MnhG_YufB"/>
    <property type="match status" value="1"/>
</dbReference>
<keyword evidence="4" id="KW-1185">Reference proteome</keyword>
<evidence type="ECO:0000256" key="1">
    <source>
        <dbReference type="SAM" id="MobiDB-lite"/>
    </source>
</evidence>
<dbReference type="AlphaFoldDB" id="A0A238LDY1"/>
<evidence type="ECO:0000256" key="2">
    <source>
        <dbReference type="SAM" id="Phobius"/>
    </source>
</evidence>
<accession>A0A238LDY1</accession>
<proteinExistence type="predicted"/>
<feature type="region of interest" description="Disordered" evidence="1">
    <location>
        <begin position="100"/>
        <end position="129"/>
    </location>
</feature>
<dbReference type="GO" id="GO:0015385">
    <property type="term" value="F:sodium:proton antiporter activity"/>
    <property type="evidence" value="ECO:0007669"/>
    <property type="project" value="TreeGrafter"/>
</dbReference>
<name>A0A238LDY1_9RHOB</name>
<dbReference type="EMBL" id="FXZK01000001">
    <property type="protein sequence ID" value="SMY07140.1"/>
    <property type="molecule type" value="Genomic_DNA"/>
</dbReference>
<evidence type="ECO:0000313" key="3">
    <source>
        <dbReference type="EMBL" id="SMY07140.1"/>
    </source>
</evidence>